<comment type="caution">
    <text evidence="3">The sequence shown here is derived from an EMBL/GenBank/DDBJ whole genome shotgun (WGS) entry which is preliminary data.</text>
</comment>
<name>A0ABV8DFF6_9BURK</name>
<organism evidence="3 4">
    <name type="scientific">Acidovorax facilis</name>
    <dbReference type="NCBI Taxonomy" id="12917"/>
    <lineage>
        <taxon>Bacteria</taxon>
        <taxon>Pseudomonadati</taxon>
        <taxon>Pseudomonadota</taxon>
        <taxon>Betaproteobacteria</taxon>
        <taxon>Burkholderiales</taxon>
        <taxon>Comamonadaceae</taxon>
        <taxon>Acidovorax</taxon>
    </lineage>
</organism>
<proteinExistence type="predicted"/>
<dbReference type="Proteomes" id="UP001595693">
    <property type="component" value="Unassembled WGS sequence"/>
</dbReference>
<keyword evidence="4" id="KW-1185">Reference proteome</keyword>
<evidence type="ECO:0000256" key="1">
    <source>
        <dbReference type="ARBA" id="ARBA00022679"/>
    </source>
</evidence>
<gene>
    <name evidence="3" type="ORF">ACFOW3_21920</name>
</gene>
<keyword evidence="3" id="KW-0012">Acyltransferase</keyword>
<dbReference type="RefSeq" id="WP_055402304.1">
    <property type="nucleotide sequence ID" value="NZ_JAMXAX010000123.1"/>
</dbReference>
<dbReference type="PROSITE" id="PS51186">
    <property type="entry name" value="GNAT"/>
    <property type="match status" value="1"/>
</dbReference>
<reference evidence="4" key="1">
    <citation type="journal article" date="2019" name="Int. J. Syst. Evol. Microbiol.">
        <title>The Global Catalogue of Microorganisms (GCM) 10K type strain sequencing project: providing services to taxonomists for standard genome sequencing and annotation.</title>
        <authorList>
            <consortium name="The Broad Institute Genomics Platform"/>
            <consortium name="The Broad Institute Genome Sequencing Center for Infectious Disease"/>
            <person name="Wu L."/>
            <person name="Ma J."/>
        </authorList>
    </citation>
    <scope>NUCLEOTIDE SEQUENCE [LARGE SCALE GENOMIC DNA]</scope>
    <source>
        <strain evidence="4">CCUG 2113</strain>
    </source>
</reference>
<evidence type="ECO:0000313" key="3">
    <source>
        <dbReference type="EMBL" id="MFC3937286.1"/>
    </source>
</evidence>
<evidence type="ECO:0000259" key="2">
    <source>
        <dbReference type="PROSITE" id="PS51186"/>
    </source>
</evidence>
<dbReference type="CDD" id="cd04301">
    <property type="entry name" value="NAT_SF"/>
    <property type="match status" value="1"/>
</dbReference>
<dbReference type="GO" id="GO:0016746">
    <property type="term" value="F:acyltransferase activity"/>
    <property type="evidence" value="ECO:0007669"/>
    <property type="project" value="UniProtKB-KW"/>
</dbReference>
<dbReference type="PANTHER" id="PTHR13947">
    <property type="entry name" value="GNAT FAMILY N-ACETYLTRANSFERASE"/>
    <property type="match status" value="1"/>
</dbReference>
<dbReference type="EMBL" id="JBHSAJ010000065">
    <property type="protein sequence ID" value="MFC3937286.1"/>
    <property type="molecule type" value="Genomic_DNA"/>
</dbReference>
<dbReference type="SUPFAM" id="SSF55729">
    <property type="entry name" value="Acyl-CoA N-acyltransferases (Nat)"/>
    <property type="match status" value="1"/>
</dbReference>
<keyword evidence="1 3" id="KW-0808">Transferase</keyword>
<dbReference type="InterPro" id="IPR000182">
    <property type="entry name" value="GNAT_dom"/>
</dbReference>
<dbReference type="PANTHER" id="PTHR13947:SF37">
    <property type="entry name" value="LD18367P"/>
    <property type="match status" value="1"/>
</dbReference>
<protein>
    <submittedName>
        <fullName evidence="3">GNAT family N-acetyltransferase</fullName>
        <ecNumber evidence="3">2.3.-.-</ecNumber>
    </submittedName>
</protein>
<dbReference type="InterPro" id="IPR050769">
    <property type="entry name" value="NAT_camello-type"/>
</dbReference>
<evidence type="ECO:0000313" key="4">
    <source>
        <dbReference type="Proteomes" id="UP001595693"/>
    </source>
</evidence>
<feature type="domain" description="N-acetyltransferase" evidence="2">
    <location>
        <begin position="19"/>
        <end position="170"/>
    </location>
</feature>
<accession>A0ABV8DFF6</accession>
<dbReference type="Pfam" id="PF00583">
    <property type="entry name" value="Acetyltransf_1"/>
    <property type="match status" value="1"/>
</dbReference>
<dbReference type="InterPro" id="IPR016181">
    <property type="entry name" value="Acyl_CoA_acyltransferase"/>
</dbReference>
<dbReference type="EC" id="2.3.-.-" evidence="3"/>
<sequence length="183" mass="20053">MPTPLFIRAAVCSPCAVHDSLLGLQAEYLAWVYGEMARCFPALPTRDAGRLHTEGNADVIQALCAGRTPGSVFYLMEVDGEAAGMCGLRSLGGDTAEIKRLYVRPAYRGMQLGSSALRRLLADARLWGYTRICLDTALFMQAAHRLYEAHGFTDCAAYEGTEVPAALQGQWRFMHRAITHPCP</sequence>
<dbReference type="Gene3D" id="3.40.630.30">
    <property type="match status" value="1"/>
</dbReference>